<dbReference type="EMBL" id="CP019980">
    <property type="protein sequence ID" value="AVK96850.1"/>
    <property type="molecule type" value="Genomic_DNA"/>
</dbReference>
<gene>
    <name evidence="1" type="ORF">LS41612_11560</name>
    <name evidence="2" type="ORF">NCTC10338_02413</name>
</gene>
<organism evidence="1 3">
    <name type="scientific">Lysinibacillus sphaericus</name>
    <name type="common">Bacillus sphaericus</name>
    <dbReference type="NCBI Taxonomy" id="1421"/>
    <lineage>
        <taxon>Bacteria</taxon>
        <taxon>Bacillati</taxon>
        <taxon>Bacillota</taxon>
        <taxon>Bacilli</taxon>
        <taxon>Bacillales</taxon>
        <taxon>Bacillaceae</taxon>
        <taxon>Lysinibacillus</taxon>
    </lineage>
</organism>
<dbReference type="EMBL" id="UFSZ01000001">
    <property type="protein sequence ID" value="SUV17316.1"/>
    <property type="molecule type" value="Genomic_DNA"/>
</dbReference>
<evidence type="ECO:0000313" key="3">
    <source>
        <dbReference type="Proteomes" id="UP000238825"/>
    </source>
</evidence>
<name>A0A2S0K0B6_LYSSH</name>
<dbReference type="Gene3D" id="3.90.1700.10">
    <property type="entry name" value="v583 domain like"/>
    <property type="match status" value="1"/>
</dbReference>
<evidence type="ECO:0000313" key="2">
    <source>
        <dbReference type="EMBL" id="SUV17316.1"/>
    </source>
</evidence>
<protein>
    <submittedName>
        <fullName evidence="2">Protein of uncharacterized function (DUF1116)</fullName>
    </submittedName>
</protein>
<dbReference type="AlphaFoldDB" id="A0A2S0K0B6"/>
<evidence type="ECO:0000313" key="4">
    <source>
        <dbReference type="Proteomes" id="UP000255295"/>
    </source>
</evidence>
<dbReference type="Pfam" id="PF06545">
    <property type="entry name" value="AllG"/>
    <property type="match status" value="1"/>
</dbReference>
<dbReference type="Gene3D" id="1.10.10.660">
    <property type="entry name" value="conserved protein of unknown function from Enterococcus faecalis V583"/>
    <property type="match status" value="1"/>
</dbReference>
<reference evidence="2 4" key="2">
    <citation type="submission" date="2018-06" db="EMBL/GenBank/DDBJ databases">
        <authorList>
            <consortium name="Pathogen Informatics"/>
            <person name="Doyle S."/>
        </authorList>
    </citation>
    <scope>NUCLEOTIDE SEQUENCE [LARGE SCALE GENOMIC DNA]</scope>
    <source>
        <strain evidence="2 4">NCTC10338</strain>
    </source>
</reference>
<dbReference type="GeneID" id="48276835"/>
<dbReference type="Gene3D" id="3.40.50.720">
    <property type="entry name" value="NAD(P)-binding Rossmann-like Domain"/>
    <property type="match status" value="1"/>
</dbReference>
<dbReference type="Proteomes" id="UP000255295">
    <property type="component" value="Unassembled WGS sequence"/>
</dbReference>
<dbReference type="Gene3D" id="3.90.1710.10">
    <property type="entry name" value="Enterococcus faecalis V583 domain"/>
    <property type="match status" value="1"/>
</dbReference>
<reference evidence="1 3" key="1">
    <citation type="submission" date="2017-03" db="EMBL/GenBank/DDBJ databases">
        <title>The whole genome sequencing and assembly of Lysinibacillus sphaericus DSM 28T strain.</title>
        <authorList>
            <person name="Lee Y.-J."/>
            <person name="Yi H."/>
            <person name="Bahn Y.-S."/>
            <person name="Kim J.F."/>
            <person name="Lee D.-W."/>
        </authorList>
    </citation>
    <scope>NUCLEOTIDE SEQUENCE [LARGE SCALE GENOMIC DNA]</scope>
    <source>
        <strain evidence="1 3">DSM 28</strain>
    </source>
</reference>
<proteinExistence type="predicted"/>
<sequence>MSTANELFNQPLQVINIGTSKFKEDLELQGVETIQVDWQPPAGGNLQLLEALDFFQENEKVEKANQESIQRIKDAHPFLIDIGLAIDVIPGMHSKKILHAGPPIAWENMAGPMQGAVIGALIFEGMAADEEQARALIEAGAIEFGSCNEHSTVGPMAGIVSPSMPVHIIENRTHGNRAYCTINEGLGKVLRFGAFSSDVIDRLKWLRDVFAPALKKALVLTDGIDLKAIIAQALHMGDECHNRNKAATSLFYREMTDYFMQTDCKTDTLREVLRFIQNNEHYFLNLSMPACKASLDAGHGVPYSTVVTTMARNGVEFGIRISGLGDKEWFTAPANFIKGLYFPGYSEQDATRDLGDSAITETMGIGGFAMGGSPAIVQFVGGEVEDAIQYSEQMYDITVSENSNYAIPTLNFRGAAFGIDVRKVIETNILPVINTGMAHKVAGIGQIGAGIVHPPKECFEKGLLRFYKLYGEEEANE</sequence>
<dbReference type="Proteomes" id="UP000238825">
    <property type="component" value="Chromosome"/>
</dbReference>
<accession>A0A2S0K0B6</accession>
<evidence type="ECO:0000313" key="1">
    <source>
        <dbReference type="EMBL" id="AVK96850.1"/>
    </source>
</evidence>
<dbReference type="InterPro" id="IPR024033">
    <property type="entry name" value="OXTCase_su_AllG_h-dom"/>
</dbReference>
<dbReference type="RefSeq" id="WP_024364807.1">
    <property type="nucleotide sequence ID" value="NZ_BJNS01000065.1"/>
</dbReference>
<dbReference type="InterPro" id="IPR009499">
    <property type="entry name" value="AllG-like"/>
</dbReference>